<organism evidence="2 3">
    <name type="scientific">Tectimicrobiota bacterium</name>
    <dbReference type="NCBI Taxonomy" id="2528274"/>
    <lineage>
        <taxon>Bacteria</taxon>
        <taxon>Pseudomonadati</taxon>
        <taxon>Nitrospinota/Tectimicrobiota group</taxon>
        <taxon>Candidatus Tectimicrobiota</taxon>
    </lineage>
</organism>
<protein>
    <submittedName>
        <fullName evidence="2">LLM class flavin-dependent oxidoreductase</fullName>
    </submittedName>
</protein>
<proteinExistence type="predicted"/>
<name>A0A937W3Z2_UNCTE</name>
<dbReference type="SUPFAM" id="SSF51679">
    <property type="entry name" value="Bacterial luciferase-like"/>
    <property type="match status" value="1"/>
</dbReference>
<evidence type="ECO:0000259" key="1">
    <source>
        <dbReference type="Pfam" id="PF00296"/>
    </source>
</evidence>
<dbReference type="Proteomes" id="UP000712673">
    <property type="component" value="Unassembled WGS sequence"/>
</dbReference>
<dbReference type="GO" id="GO:0016705">
    <property type="term" value="F:oxidoreductase activity, acting on paired donors, with incorporation or reduction of molecular oxygen"/>
    <property type="evidence" value="ECO:0007669"/>
    <property type="project" value="InterPro"/>
</dbReference>
<comment type="caution">
    <text evidence="2">The sequence shown here is derived from an EMBL/GenBank/DDBJ whole genome shotgun (WGS) entry which is preliminary data.</text>
</comment>
<evidence type="ECO:0000313" key="3">
    <source>
        <dbReference type="Proteomes" id="UP000712673"/>
    </source>
</evidence>
<dbReference type="PANTHER" id="PTHR30137:SF6">
    <property type="entry name" value="LUCIFERASE-LIKE MONOOXYGENASE"/>
    <property type="match status" value="1"/>
</dbReference>
<dbReference type="Pfam" id="PF00296">
    <property type="entry name" value="Bac_luciferase"/>
    <property type="match status" value="1"/>
</dbReference>
<sequence length="390" mass="43516">MPVHTEPVTVYYPTGGKRLMDVGMMMIFASYGWDHCPDSQVWEEELRLAQLAADAGFDCLWSAEHHFNDYSFVPDNLQLLTYLTALYPHMDVGTAAVILPWHDPLRVAEQAAVLDLLSKGRLRLGLGRGLARREFAAFRLSMDESRGRFDEAAPMIIQALKTGYMEGDGPYYPQPRVAIRPQPQYAFDGRIYAVASSEDSVDAAARCGAHMVMFADRPWEMRAPVIEQGRALHRKYHGTEPPTLMLTEFCVCGHDLGQTEEEARQYQGKFVESNFYHYEFLGEHFQTVKGYDAYQQKAAIARQSGLAGAVAGFMQAASWGTPDKILRGLEQRRQLLGDFELNVAFRFGGTPYAVAERGLKLFAKEVLPVLKSWGSTPVATAAAARAYAPA</sequence>
<dbReference type="InterPro" id="IPR036661">
    <property type="entry name" value="Luciferase-like_sf"/>
</dbReference>
<dbReference type="PANTHER" id="PTHR30137">
    <property type="entry name" value="LUCIFERASE-LIKE MONOOXYGENASE"/>
    <property type="match status" value="1"/>
</dbReference>
<feature type="domain" description="Luciferase-like" evidence="1">
    <location>
        <begin position="21"/>
        <end position="336"/>
    </location>
</feature>
<dbReference type="GO" id="GO:0005829">
    <property type="term" value="C:cytosol"/>
    <property type="evidence" value="ECO:0007669"/>
    <property type="project" value="TreeGrafter"/>
</dbReference>
<accession>A0A937W3Z2</accession>
<dbReference type="InterPro" id="IPR050766">
    <property type="entry name" value="Bact_Lucif_Oxidored"/>
</dbReference>
<dbReference type="Gene3D" id="3.20.20.30">
    <property type="entry name" value="Luciferase-like domain"/>
    <property type="match status" value="1"/>
</dbReference>
<dbReference type="AlphaFoldDB" id="A0A937W3Z2"/>
<gene>
    <name evidence="2" type="ORF">FJZ47_22075</name>
</gene>
<dbReference type="EMBL" id="VGLS01000917">
    <property type="protein sequence ID" value="MBM3226461.1"/>
    <property type="molecule type" value="Genomic_DNA"/>
</dbReference>
<evidence type="ECO:0000313" key="2">
    <source>
        <dbReference type="EMBL" id="MBM3226461.1"/>
    </source>
</evidence>
<dbReference type="InterPro" id="IPR011251">
    <property type="entry name" value="Luciferase-like_dom"/>
</dbReference>
<reference evidence="2" key="1">
    <citation type="submission" date="2019-03" db="EMBL/GenBank/DDBJ databases">
        <title>Lake Tanganyika Metagenome-Assembled Genomes (MAGs).</title>
        <authorList>
            <person name="Tran P."/>
        </authorList>
    </citation>
    <scope>NUCLEOTIDE SEQUENCE</scope>
    <source>
        <strain evidence="2">K_DeepCast_65m_m2_066</strain>
    </source>
</reference>